<dbReference type="PANTHER" id="PTHR32196:SF69">
    <property type="entry name" value="BRANCHED-CHAIN AMINO ACID TRANSPORT SYSTEM, PERMEASE PROTEIN"/>
    <property type="match status" value="1"/>
</dbReference>
<feature type="transmembrane region" description="Helical" evidence="6">
    <location>
        <begin position="225"/>
        <end position="243"/>
    </location>
</feature>
<keyword evidence="8" id="KW-1185">Reference proteome</keyword>
<dbReference type="Pfam" id="PF02653">
    <property type="entry name" value="BPD_transp_2"/>
    <property type="match status" value="1"/>
</dbReference>
<evidence type="ECO:0000256" key="4">
    <source>
        <dbReference type="ARBA" id="ARBA00022989"/>
    </source>
</evidence>
<feature type="transmembrane region" description="Helical" evidence="6">
    <location>
        <begin position="255"/>
        <end position="278"/>
    </location>
</feature>
<organism evidence="7 8">
    <name type="scientific">Desulfotignum phosphitoxidans DSM 13687</name>
    <dbReference type="NCBI Taxonomy" id="1286635"/>
    <lineage>
        <taxon>Bacteria</taxon>
        <taxon>Pseudomonadati</taxon>
        <taxon>Thermodesulfobacteriota</taxon>
        <taxon>Desulfobacteria</taxon>
        <taxon>Desulfobacterales</taxon>
        <taxon>Desulfobacteraceae</taxon>
        <taxon>Desulfotignum</taxon>
    </lineage>
</organism>
<evidence type="ECO:0000256" key="1">
    <source>
        <dbReference type="ARBA" id="ARBA00004651"/>
    </source>
</evidence>
<accession>S0FVK7</accession>
<feature type="transmembrane region" description="Helical" evidence="6">
    <location>
        <begin position="146"/>
        <end position="169"/>
    </location>
</feature>
<dbReference type="RefSeq" id="WP_006968838.1">
    <property type="nucleotide sequence ID" value="NZ_APJX01000023.1"/>
</dbReference>
<dbReference type="GO" id="GO:0005886">
    <property type="term" value="C:plasma membrane"/>
    <property type="evidence" value="ECO:0007669"/>
    <property type="project" value="UniProtKB-SubCell"/>
</dbReference>
<dbReference type="CDD" id="cd06574">
    <property type="entry name" value="TM_PBP1_branched-chain-AA_like"/>
    <property type="match status" value="1"/>
</dbReference>
<comment type="subcellular location">
    <subcellularLocation>
        <location evidence="1">Cell membrane</location>
        <topology evidence="1">Multi-pass membrane protein</topology>
    </subcellularLocation>
</comment>
<evidence type="ECO:0000256" key="2">
    <source>
        <dbReference type="ARBA" id="ARBA00022475"/>
    </source>
</evidence>
<evidence type="ECO:0000256" key="3">
    <source>
        <dbReference type="ARBA" id="ARBA00022692"/>
    </source>
</evidence>
<reference evidence="7 8" key="1">
    <citation type="journal article" date="2013" name="Genome Announc.">
        <title>Draft Genome Sequence of Desulfotignum phosphitoxidans DSM 13687 Strain FiPS-3.</title>
        <authorList>
            <person name="Poehlein A."/>
            <person name="Daniel R."/>
            <person name="Simeonova D.D."/>
        </authorList>
    </citation>
    <scope>NUCLEOTIDE SEQUENCE [LARGE SCALE GENOMIC DNA]</scope>
    <source>
        <strain evidence="7 8">DSM 13687</strain>
    </source>
</reference>
<feature type="transmembrane region" description="Helical" evidence="6">
    <location>
        <begin position="62"/>
        <end position="83"/>
    </location>
</feature>
<feature type="transmembrane region" description="Helical" evidence="6">
    <location>
        <begin position="198"/>
        <end position="219"/>
    </location>
</feature>
<dbReference type="Proteomes" id="UP000014216">
    <property type="component" value="Unassembled WGS sequence"/>
</dbReference>
<keyword evidence="5 6" id="KW-0472">Membrane</keyword>
<dbReference type="GO" id="GO:0022857">
    <property type="term" value="F:transmembrane transporter activity"/>
    <property type="evidence" value="ECO:0007669"/>
    <property type="project" value="InterPro"/>
</dbReference>
<evidence type="ECO:0000256" key="6">
    <source>
        <dbReference type="SAM" id="Phobius"/>
    </source>
</evidence>
<dbReference type="AlphaFoldDB" id="S0FVK7"/>
<keyword evidence="3 6" id="KW-0812">Transmembrane</keyword>
<dbReference type="EMBL" id="APJX01000023">
    <property type="protein sequence ID" value="EMS77174.1"/>
    <property type="molecule type" value="Genomic_DNA"/>
</dbReference>
<feature type="transmembrane region" description="Helical" evidence="6">
    <location>
        <begin position="14"/>
        <end position="31"/>
    </location>
</feature>
<feature type="transmembrane region" description="Helical" evidence="6">
    <location>
        <begin position="298"/>
        <end position="319"/>
    </location>
</feature>
<keyword evidence="2" id="KW-1003">Cell membrane</keyword>
<sequence>MTGLIILDNSLNQGLIYGFLALSVFISLRVIDFPDLSVEGTFPLGAAIAVACTKLWGLNWTAVFPLVLALGFTAGTLTGVLHTYLRLGKLLSGILVAIGLYSINFRVMVANSNLYLVGEQNSFYWLKEQNFKLIQTLLPDSTSVSIYPVLNFVYLLISISVIYMLLSLFKTQKGILIRFARADSKMFLESLGVNQKRYAILGLGIANALAAFSGSLVAFQEGSASINMGFGMILVALVSLVIGEQVIRVFHQDLTDIWPTIISPFVGAFLYYLIIRAVRGLNSLWQIYRGFPDPTDQLQFFNSDVRLLSVLIMVLLYIFRKKEITEINIPERL</sequence>
<evidence type="ECO:0000256" key="5">
    <source>
        <dbReference type="ARBA" id="ARBA00023136"/>
    </source>
</evidence>
<evidence type="ECO:0000313" key="8">
    <source>
        <dbReference type="Proteomes" id="UP000014216"/>
    </source>
</evidence>
<evidence type="ECO:0000313" key="7">
    <source>
        <dbReference type="EMBL" id="EMS77174.1"/>
    </source>
</evidence>
<dbReference type="OrthoDB" id="9778389at2"/>
<protein>
    <submittedName>
        <fullName evidence="7">ABC-type transporter, integral membrane subunit</fullName>
    </submittedName>
</protein>
<comment type="caution">
    <text evidence="7">The sequence shown here is derived from an EMBL/GenBank/DDBJ whole genome shotgun (WGS) entry which is preliminary data.</text>
</comment>
<name>S0FVK7_9BACT</name>
<dbReference type="InterPro" id="IPR001851">
    <property type="entry name" value="ABC_transp_permease"/>
</dbReference>
<dbReference type="PANTHER" id="PTHR32196">
    <property type="entry name" value="ABC TRANSPORTER PERMEASE PROTEIN YPHD-RELATED-RELATED"/>
    <property type="match status" value="1"/>
</dbReference>
<keyword evidence="4 6" id="KW-1133">Transmembrane helix</keyword>
<feature type="transmembrane region" description="Helical" evidence="6">
    <location>
        <begin position="90"/>
        <end position="109"/>
    </location>
</feature>
<dbReference type="PATRIC" id="fig|1286635.3.peg.4907"/>
<gene>
    <name evidence="7" type="ORF">Dpo_24c00050</name>
</gene>
<proteinExistence type="predicted"/>